<dbReference type="FunFam" id="3.30.70.240:FF:000001">
    <property type="entry name" value="Elongation factor G"/>
    <property type="match status" value="1"/>
</dbReference>
<keyword evidence="2" id="KW-0251">Elongation factor</keyword>
<evidence type="ECO:0000256" key="2">
    <source>
        <dbReference type="ARBA" id="ARBA00022768"/>
    </source>
</evidence>
<evidence type="ECO:0000313" key="9">
    <source>
        <dbReference type="WBParaSite" id="SBAD_0000019401-mRNA-1"/>
    </source>
</evidence>
<name>A0A183I988_9BILA</name>
<dbReference type="PANTHER" id="PTHR43636">
    <property type="entry name" value="ELONGATION FACTOR G, MITOCHONDRIAL"/>
    <property type="match status" value="1"/>
</dbReference>
<protein>
    <submittedName>
        <fullName evidence="9">EFG_C domain-containing protein</fullName>
    </submittedName>
</protein>
<sequence>MKVEASCPIEFQGSMVSCLSRRQAVIQGTDVIDNVFIVRCEAPLNDMFGFVTELRSATEGKGEYTMEYSRYSPVREEVAQKLIKAHVENEQESVTKKKK</sequence>
<proteinExistence type="predicted"/>
<evidence type="ECO:0000256" key="3">
    <source>
        <dbReference type="ARBA" id="ARBA00022917"/>
    </source>
</evidence>
<dbReference type="WBParaSite" id="SBAD_0000019401-mRNA-1">
    <property type="protein sequence ID" value="SBAD_0000019401-mRNA-1"/>
    <property type="gene ID" value="SBAD_0000019401"/>
</dbReference>
<dbReference type="GO" id="GO:0070125">
    <property type="term" value="P:mitochondrial translational elongation"/>
    <property type="evidence" value="ECO:0007669"/>
    <property type="project" value="TreeGrafter"/>
</dbReference>
<dbReference type="SUPFAM" id="SSF54980">
    <property type="entry name" value="EF-G C-terminal domain-like"/>
    <property type="match status" value="1"/>
</dbReference>
<dbReference type="InterPro" id="IPR035647">
    <property type="entry name" value="EFG_III/V"/>
</dbReference>
<reference evidence="7 8" key="2">
    <citation type="submission" date="2018-11" db="EMBL/GenBank/DDBJ databases">
        <authorList>
            <consortium name="Pathogen Informatics"/>
        </authorList>
    </citation>
    <scope>NUCLEOTIDE SEQUENCE [LARGE SCALE GENOMIC DNA]</scope>
</reference>
<dbReference type="AlphaFoldDB" id="A0A183I988"/>
<feature type="domain" description="Elongation factor EFG" evidence="6">
    <location>
        <begin position="1"/>
        <end position="82"/>
    </location>
</feature>
<dbReference type="EMBL" id="UZAM01000309">
    <property type="protein sequence ID" value="VDO80441.1"/>
    <property type="molecule type" value="Genomic_DNA"/>
</dbReference>
<dbReference type="OrthoDB" id="198619at2759"/>
<dbReference type="GO" id="GO:0003746">
    <property type="term" value="F:translation elongation factor activity"/>
    <property type="evidence" value="ECO:0007669"/>
    <property type="project" value="UniProtKB-KW"/>
</dbReference>
<dbReference type="Proteomes" id="UP000270296">
    <property type="component" value="Unassembled WGS sequence"/>
</dbReference>
<keyword evidence="8" id="KW-1185">Reference proteome</keyword>
<evidence type="ECO:0000313" key="7">
    <source>
        <dbReference type="EMBL" id="VDO80441.1"/>
    </source>
</evidence>
<keyword evidence="3" id="KW-0648">Protein biosynthesis</keyword>
<dbReference type="GO" id="GO:0005739">
    <property type="term" value="C:mitochondrion"/>
    <property type="evidence" value="ECO:0007669"/>
    <property type="project" value="TreeGrafter"/>
</dbReference>
<evidence type="ECO:0000256" key="1">
    <source>
        <dbReference type="ARBA" id="ARBA00022741"/>
    </source>
</evidence>
<evidence type="ECO:0000256" key="4">
    <source>
        <dbReference type="ARBA" id="ARBA00023128"/>
    </source>
</evidence>
<keyword evidence="4" id="KW-0496">Mitochondrion</keyword>
<evidence type="ECO:0000256" key="5">
    <source>
        <dbReference type="ARBA" id="ARBA00023134"/>
    </source>
</evidence>
<keyword evidence="1" id="KW-0547">Nucleotide-binding</keyword>
<evidence type="ECO:0000313" key="8">
    <source>
        <dbReference type="Proteomes" id="UP000270296"/>
    </source>
</evidence>
<dbReference type="GO" id="GO:0005525">
    <property type="term" value="F:GTP binding"/>
    <property type="evidence" value="ECO:0007669"/>
    <property type="project" value="UniProtKB-KW"/>
</dbReference>
<gene>
    <name evidence="7" type="ORF">SBAD_LOCUS182</name>
</gene>
<dbReference type="InterPro" id="IPR000640">
    <property type="entry name" value="EFG_V-like"/>
</dbReference>
<evidence type="ECO:0000259" key="6">
    <source>
        <dbReference type="SMART" id="SM00838"/>
    </source>
</evidence>
<dbReference type="Gene3D" id="3.30.70.240">
    <property type="match status" value="1"/>
</dbReference>
<dbReference type="PANTHER" id="PTHR43636:SF2">
    <property type="entry name" value="ELONGATION FACTOR G, MITOCHONDRIAL"/>
    <property type="match status" value="1"/>
</dbReference>
<reference evidence="9" key="1">
    <citation type="submission" date="2016-06" db="UniProtKB">
        <authorList>
            <consortium name="WormBaseParasite"/>
        </authorList>
    </citation>
    <scope>IDENTIFICATION</scope>
</reference>
<dbReference type="Pfam" id="PF00679">
    <property type="entry name" value="EFG_C"/>
    <property type="match status" value="1"/>
</dbReference>
<dbReference type="GO" id="GO:0003924">
    <property type="term" value="F:GTPase activity"/>
    <property type="evidence" value="ECO:0007669"/>
    <property type="project" value="TreeGrafter"/>
</dbReference>
<accession>A0A183I988</accession>
<dbReference type="SMART" id="SM00838">
    <property type="entry name" value="EFG_C"/>
    <property type="match status" value="1"/>
</dbReference>
<organism evidence="9">
    <name type="scientific">Soboliphyme baturini</name>
    <dbReference type="NCBI Taxonomy" id="241478"/>
    <lineage>
        <taxon>Eukaryota</taxon>
        <taxon>Metazoa</taxon>
        <taxon>Ecdysozoa</taxon>
        <taxon>Nematoda</taxon>
        <taxon>Enoplea</taxon>
        <taxon>Dorylaimia</taxon>
        <taxon>Dioctophymatida</taxon>
        <taxon>Dioctophymatoidea</taxon>
        <taxon>Soboliphymatidae</taxon>
        <taxon>Soboliphyme</taxon>
    </lineage>
</organism>
<keyword evidence="5" id="KW-0342">GTP-binding</keyword>